<dbReference type="SUPFAM" id="SSF52980">
    <property type="entry name" value="Restriction endonuclease-like"/>
    <property type="match status" value="1"/>
</dbReference>
<dbReference type="GO" id="GO:0004519">
    <property type="term" value="F:endonuclease activity"/>
    <property type="evidence" value="ECO:0007669"/>
    <property type="project" value="InterPro"/>
</dbReference>
<dbReference type="Pfam" id="PF04471">
    <property type="entry name" value="Mrr_cat"/>
    <property type="match status" value="1"/>
</dbReference>
<evidence type="ECO:0000313" key="3">
    <source>
        <dbReference type="Proteomes" id="UP000002190"/>
    </source>
</evidence>
<gene>
    <name evidence="2" type="ordered locus">BC1002_0154</name>
</gene>
<organism evidence="2 3">
    <name type="scientific">Paraburkholderia atlantica</name>
    <dbReference type="NCBI Taxonomy" id="2654982"/>
    <lineage>
        <taxon>Bacteria</taxon>
        <taxon>Pseudomonadati</taxon>
        <taxon>Pseudomonadota</taxon>
        <taxon>Betaproteobacteria</taxon>
        <taxon>Burkholderiales</taxon>
        <taxon>Burkholderiaceae</taxon>
        <taxon>Paraburkholderia</taxon>
    </lineage>
</organism>
<reference evidence="2 3" key="2">
    <citation type="journal article" date="2012" name="J. Bacteriol.">
        <title>Genome Sequences of Burkholderia sp. Strains CCGE1002 and H160, Isolated from Legume Nodules in Mexico and Brazil.</title>
        <authorList>
            <person name="Ormeno-Orrillo E."/>
            <person name="Rogel M.A."/>
            <person name="Chueire L.M."/>
            <person name="Tiedje J.M."/>
            <person name="Martinez-Romero E."/>
            <person name="Hungria M."/>
        </authorList>
    </citation>
    <scope>NUCLEOTIDE SEQUENCE [LARGE SCALE GENOMIC DNA]</scope>
    <source>
        <strain evidence="2 3">CCGE1002</strain>
    </source>
</reference>
<name>D5WA39_PARAM</name>
<reference evidence="2 3" key="1">
    <citation type="submission" date="2010-04" db="EMBL/GenBank/DDBJ databases">
        <title>Complete sequence of chromosome 1 of Burkholderia sp. CCGE1002.</title>
        <authorList>
            <consortium name="US DOE Joint Genome Institute"/>
            <person name="Lucas S."/>
            <person name="Copeland A."/>
            <person name="Lapidus A."/>
            <person name="Cheng J.-F."/>
            <person name="Bruce D."/>
            <person name="Goodwin L."/>
            <person name="Pitluck S."/>
            <person name="Chertkov O."/>
            <person name="Detter J.C."/>
            <person name="Han C."/>
            <person name="Tapia R."/>
            <person name="Land M."/>
            <person name="Hauser L."/>
            <person name="Kyrpides N."/>
            <person name="Ovchinnikova G."/>
            <person name="Martinez-Romero E."/>
            <person name="Hernandez M.A.R."/>
            <person name="Tiedje J.M."/>
            <person name="Woyke T."/>
        </authorList>
    </citation>
    <scope>NUCLEOTIDE SEQUENCE [LARGE SCALE GENOMIC DNA]</scope>
    <source>
        <strain evidence="2 3">CCGE1002</strain>
    </source>
</reference>
<dbReference type="GeneID" id="301091557"/>
<dbReference type="EMBL" id="CP002013">
    <property type="protein sequence ID" value="ADG14261.1"/>
    <property type="molecule type" value="Genomic_DNA"/>
</dbReference>
<dbReference type="Proteomes" id="UP000002190">
    <property type="component" value="Chromosome 1"/>
</dbReference>
<dbReference type="AlphaFoldDB" id="D5WA39"/>
<protein>
    <recommendedName>
        <fullName evidence="1">Restriction endonuclease type IV Mrr domain-containing protein</fullName>
    </recommendedName>
</protein>
<evidence type="ECO:0000313" key="2">
    <source>
        <dbReference type="EMBL" id="ADG14261.1"/>
    </source>
</evidence>
<dbReference type="KEGG" id="bge:BC1002_0154"/>
<dbReference type="InterPro" id="IPR011335">
    <property type="entry name" value="Restrct_endonuc-II-like"/>
</dbReference>
<proteinExistence type="predicted"/>
<dbReference type="Gene3D" id="3.40.1350.10">
    <property type="match status" value="1"/>
</dbReference>
<dbReference type="eggNOG" id="COG1787">
    <property type="taxonomic scope" value="Bacteria"/>
</dbReference>
<dbReference type="RefSeq" id="WP_013088164.1">
    <property type="nucleotide sequence ID" value="NC_014117.1"/>
</dbReference>
<sequence length="341" mass="38328">MRPEGSAQQFESIVAELLVKLGFEKVERNIAHPARRAEVDITFRKKSELAVVEVKKYRYASPPPSDVFLRALHQISLIEHETGAKVSMLVMSCPLIPRLRDVADRFANPNLVIWDADQLLEKASPFPDLRKRLESLLEVPVSNIMQFLAGPEALGEGEGPESNQPKGEALAKALQAVVPGKEQASIFEERCIEALKYIFDTDLVGWHEQLETEDGLHRRDLVCRIRETSEVWALMLNDLKSRYVIFEFKNYTKPITQKEVVTTERYLYPAALRTVAIIISPQGSAPSALKVSQGAMREHGKLILSLTVSELCSLLIGKDQGSDPNTFLFEQVDEFLMSLGR</sequence>
<dbReference type="GO" id="GO:0003677">
    <property type="term" value="F:DNA binding"/>
    <property type="evidence" value="ECO:0007669"/>
    <property type="project" value="InterPro"/>
</dbReference>
<evidence type="ECO:0000259" key="1">
    <source>
        <dbReference type="Pfam" id="PF04471"/>
    </source>
</evidence>
<dbReference type="STRING" id="640511.BC1002_0154"/>
<accession>D5WA39</accession>
<dbReference type="InterPro" id="IPR007560">
    <property type="entry name" value="Restrct_endonuc_IV_Mrr"/>
</dbReference>
<feature type="domain" description="Restriction endonuclease type IV Mrr" evidence="1">
    <location>
        <begin position="6"/>
        <end position="121"/>
    </location>
</feature>
<dbReference type="InterPro" id="IPR011856">
    <property type="entry name" value="tRNA_endonuc-like_dom_sf"/>
</dbReference>
<dbReference type="GO" id="GO:0009307">
    <property type="term" value="P:DNA restriction-modification system"/>
    <property type="evidence" value="ECO:0007669"/>
    <property type="project" value="InterPro"/>
</dbReference>
<dbReference type="HOGENOM" id="CLU_064930_0_0_4"/>